<dbReference type="SUPFAM" id="SSF51679">
    <property type="entry name" value="Bacterial luciferase-like"/>
    <property type="match status" value="1"/>
</dbReference>
<dbReference type="EMBL" id="BOMM01000071">
    <property type="protein sequence ID" value="GIE15716.1"/>
    <property type="molecule type" value="Genomic_DNA"/>
</dbReference>
<dbReference type="AlphaFoldDB" id="A0A919J6F3"/>
<name>A0A919J6F3_9ACTN</name>
<dbReference type="InterPro" id="IPR011251">
    <property type="entry name" value="Luciferase-like_dom"/>
</dbReference>
<organism evidence="2 3">
    <name type="scientific">Paractinoplanes ferrugineus</name>
    <dbReference type="NCBI Taxonomy" id="113564"/>
    <lineage>
        <taxon>Bacteria</taxon>
        <taxon>Bacillati</taxon>
        <taxon>Actinomycetota</taxon>
        <taxon>Actinomycetes</taxon>
        <taxon>Micromonosporales</taxon>
        <taxon>Micromonosporaceae</taxon>
        <taxon>Paractinoplanes</taxon>
    </lineage>
</organism>
<dbReference type="GO" id="GO:0016705">
    <property type="term" value="F:oxidoreductase activity, acting on paired donors, with incorporation or reduction of molecular oxygen"/>
    <property type="evidence" value="ECO:0007669"/>
    <property type="project" value="InterPro"/>
</dbReference>
<accession>A0A919J6F3</accession>
<dbReference type="InterPro" id="IPR050564">
    <property type="entry name" value="F420-G6PD/mer"/>
</dbReference>
<reference evidence="2" key="1">
    <citation type="submission" date="2021-01" db="EMBL/GenBank/DDBJ databases">
        <title>Whole genome shotgun sequence of Actinoplanes ferrugineus NBRC 15555.</title>
        <authorList>
            <person name="Komaki H."/>
            <person name="Tamura T."/>
        </authorList>
    </citation>
    <scope>NUCLEOTIDE SEQUENCE</scope>
    <source>
        <strain evidence="2">NBRC 15555</strain>
    </source>
</reference>
<sequence length="275" mass="29176">MTEREFRFGVVAGRAPSGAEWAATARRAEELGYDTLLIPDTRHTFAPFPALAAAAAVTTTLHVGTYVLSAPNRSPGLVAWEAASLQELSDGRFELGIGGGRPDAADDAAALGADFGTPAERIDRVAATIEAVRKVENAPPVLVAASRPRMLRLAAEQADIVALGLAPETTEPLLARTVSQLRDAAGERFGELELHLNVAAVAATVEDIPSWLSRMVGGDPRDMAWNGGIAFLVGSAERIADLLCRRRAEFDVSYIGVSSMFMAEFAPVIKLIRGL</sequence>
<comment type="caution">
    <text evidence="2">The sequence shown here is derived from an EMBL/GenBank/DDBJ whole genome shotgun (WGS) entry which is preliminary data.</text>
</comment>
<dbReference type="Gene3D" id="3.20.20.30">
    <property type="entry name" value="Luciferase-like domain"/>
    <property type="match status" value="2"/>
</dbReference>
<evidence type="ECO:0000313" key="3">
    <source>
        <dbReference type="Proteomes" id="UP000598174"/>
    </source>
</evidence>
<dbReference type="PANTHER" id="PTHR43244:SF2">
    <property type="entry name" value="CONSERVED HYPOTHETICAL ALANINE AND PROLINE-RICH PROTEIN"/>
    <property type="match status" value="1"/>
</dbReference>
<dbReference type="InterPro" id="IPR036661">
    <property type="entry name" value="Luciferase-like_sf"/>
</dbReference>
<protein>
    <submittedName>
        <fullName evidence="2">N5,N10-methylene tetrahydromethanopterin reductase</fullName>
    </submittedName>
</protein>
<evidence type="ECO:0000259" key="1">
    <source>
        <dbReference type="Pfam" id="PF00296"/>
    </source>
</evidence>
<gene>
    <name evidence="2" type="primary">hmd_5</name>
    <name evidence="2" type="ORF">Afe05nite_75560</name>
</gene>
<feature type="domain" description="Luciferase-like" evidence="1">
    <location>
        <begin position="17"/>
        <end position="203"/>
    </location>
</feature>
<evidence type="ECO:0000313" key="2">
    <source>
        <dbReference type="EMBL" id="GIE15716.1"/>
    </source>
</evidence>
<dbReference type="RefSeq" id="WP_203822072.1">
    <property type="nucleotide sequence ID" value="NZ_BAAABP010000034.1"/>
</dbReference>
<keyword evidence="3" id="KW-1185">Reference proteome</keyword>
<dbReference type="Proteomes" id="UP000598174">
    <property type="component" value="Unassembled WGS sequence"/>
</dbReference>
<dbReference type="Pfam" id="PF00296">
    <property type="entry name" value="Bac_luciferase"/>
    <property type="match status" value="1"/>
</dbReference>
<proteinExistence type="predicted"/>
<dbReference type="PANTHER" id="PTHR43244">
    <property type="match status" value="1"/>
</dbReference>